<dbReference type="AlphaFoldDB" id="J3LLH8"/>
<dbReference type="Proteomes" id="UP000006038">
    <property type="component" value="Chromosome 3"/>
</dbReference>
<dbReference type="EnsemblPlants" id="OB03G19040.1">
    <property type="protein sequence ID" value="OB03G19040.1"/>
    <property type="gene ID" value="OB03G19040"/>
</dbReference>
<sequence length="102" mass="11466">MLVRSASTLALGALLSRSQLPTVSSRAVHFFANSSATITPPTGATNSQIDRFCSGLPSTKDKQRHWYRGFRPGKEVRRPWRNIRGRQHHWQRNSSRSCAMGS</sequence>
<proteinExistence type="predicted"/>
<accession>J3LLH8</accession>
<evidence type="ECO:0000313" key="2">
    <source>
        <dbReference type="Proteomes" id="UP000006038"/>
    </source>
</evidence>
<name>J3LLH8_ORYBR</name>
<protein>
    <submittedName>
        <fullName evidence="1">Uncharacterized protein</fullName>
    </submittedName>
</protein>
<reference evidence="1" key="1">
    <citation type="journal article" date="2013" name="Nat. Commun.">
        <title>Whole-genome sequencing of Oryza brachyantha reveals mechanisms underlying Oryza genome evolution.</title>
        <authorList>
            <person name="Chen J."/>
            <person name="Huang Q."/>
            <person name="Gao D."/>
            <person name="Wang J."/>
            <person name="Lang Y."/>
            <person name="Liu T."/>
            <person name="Li B."/>
            <person name="Bai Z."/>
            <person name="Luis Goicoechea J."/>
            <person name="Liang C."/>
            <person name="Chen C."/>
            <person name="Zhang W."/>
            <person name="Sun S."/>
            <person name="Liao Y."/>
            <person name="Zhang X."/>
            <person name="Yang L."/>
            <person name="Song C."/>
            <person name="Wang M."/>
            <person name="Shi J."/>
            <person name="Liu G."/>
            <person name="Liu J."/>
            <person name="Zhou H."/>
            <person name="Zhou W."/>
            <person name="Yu Q."/>
            <person name="An N."/>
            <person name="Chen Y."/>
            <person name="Cai Q."/>
            <person name="Wang B."/>
            <person name="Liu B."/>
            <person name="Min J."/>
            <person name="Huang Y."/>
            <person name="Wu H."/>
            <person name="Li Z."/>
            <person name="Zhang Y."/>
            <person name="Yin Y."/>
            <person name="Song W."/>
            <person name="Jiang J."/>
            <person name="Jackson S.A."/>
            <person name="Wing R.A."/>
            <person name="Wang J."/>
            <person name="Chen M."/>
        </authorList>
    </citation>
    <scope>NUCLEOTIDE SEQUENCE [LARGE SCALE GENOMIC DNA]</scope>
    <source>
        <strain evidence="1">cv. IRGC 101232</strain>
    </source>
</reference>
<dbReference type="HOGENOM" id="CLU_2281777_0_0_1"/>
<organism evidence="1">
    <name type="scientific">Oryza brachyantha</name>
    <name type="common">malo sina</name>
    <dbReference type="NCBI Taxonomy" id="4533"/>
    <lineage>
        <taxon>Eukaryota</taxon>
        <taxon>Viridiplantae</taxon>
        <taxon>Streptophyta</taxon>
        <taxon>Embryophyta</taxon>
        <taxon>Tracheophyta</taxon>
        <taxon>Spermatophyta</taxon>
        <taxon>Magnoliopsida</taxon>
        <taxon>Liliopsida</taxon>
        <taxon>Poales</taxon>
        <taxon>Poaceae</taxon>
        <taxon>BOP clade</taxon>
        <taxon>Oryzoideae</taxon>
        <taxon>Oryzeae</taxon>
        <taxon>Oryzinae</taxon>
        <taxon>Oryza</taxon>
    </lineage>
</organism>
<keyword evidence="2" id="KW-1185">Reference proteome</keyword>
<dbReference type="Gramene" id="OB03G19040.1">
    <property type="protein sequence ID" value="OB03G19040.1"/>
    <property type="gene ID" value="OB03G19040"/>
</dbReference>
<evidence type="ECO:0000313" key="1">
    <source>
        <dbReference type="EnsemblPlants" id="OB03G19040.1"/>
    </source>
</evidence>
<reference evidence="1" key="2">
    <citation type="submission" date="2013-04" db="UniProtKB">
        <authorList>
            <consortium name="EnsemblPlants"/>
        </authorList>
    </citation>
    <scope>IDENTIFICATION</scope>
</reference>